<comment type="caution">
    <text evidence="2">The sequence shown here is derived from an EMBL/GenBank/DDBJ whole genome shotgun (WGS) entry which is preliminary data.</text>
</comment>
<feature type="transmembrane region" description="Helical" evidence="1">
    <location>
        <begin position="84"/>
        <end position="102"/>
    </location>
</feature>
<evidence type="ECO:0000313" key="2">
    <source>
        <dbReference type="EMBL" id="PWJ43039.1"/>
    </source>
</evidence>
<dbReference type="Pfam" id="PF20221">
    <property type="entry name" value="DUF6580"/>
    <property type="match status" value="1"/>
</dbReference>
<gene>
    <name evidence="2" type="ORF">BC781_102587</name>
</gene>
<reference evidence="2 3" key="1">
    <citation type="submission" date="2018-03" db="EMBL/GenBank/DDBJ databases">
        <title>Genomic Encyclopedia of Archaeal and Bacterial Type Strains, Phase II (KMG-II): from individual species to whole genera.</title>
        <authorList>
            <person name="Goeker M."/>
        </authorList>
    </citation>
    <scope>NUCLEOTIDE SEQUENCE [LARGE SCALE GENOMIC DNA]</scope>
    <source>
        <strain evidence="2 3">DSM 28229</strain>
    </source>
</reference>
<keyword evidence="3" id="KW-1185">Reference proteome</keyword>
<accession>A0A315ZD42</accession>
<feature type="transmembrane region" description="Helical" evidence="1">
    <location>
        <begin position="168"/>
        <end position="186"/>
    </location>
</feature>
<keyword evidence="1" id="KW-1133">Transmembrane helix</keyword>
<organism evidence="2 3">
    <name type="scientific">Sediminitomix flava</name>
    <dbReference type="NCBI Taxonomy" id="379075"/>
    <lineage>
        <taxon>Bacteria</taxon>
        <taxon>Pseudomonadati</taxon>
        <taxon>Bacteroidota</taxon>
        <taxon>Cytophagia</taxon>
        <taxon>Cytophagales</taxon>
        <taxon>Flammeovirgaceae</taxon>
        <taxon>Sediminitomix</taxon>
    </lineage>
</organism>
<evidence type="ECO:0000256" key="1">
    <source>
        <dbReference type="SAM" id="Phobius"/>
    </source>
</evidence>
<dbReference type="OrthoDB" id="9806699at2"/>
<name>A0A315ZD42_SEDFL</name>
<dbReference type="AlphaFoldDB" id="A0A315ZD42"/>
<dbReference type="RefSeq" id="WP_109617243.1">
    <property type="nucleotide sequence ID" value="NZ_QGDO01000002.1"/>
</dbReference>
<feature type="transmembrane region" description="Helical" evidence="1">
    <location>
        <begin position="7"/>
        <end position="25"/>
    </location>
</feature>
<feature type="transmembrane region" description="Helical" evidence="1">
    <location>
        <begin position="58"/>
        <end position="78"/>
    </location>
</feature>
<dbReference type="InterPro" id="IPR046487">
    <property type="entry name" value="DUF6580"/>
</dbReference>
<feature type="transmembrane region" description="Helical" evidence="1">
    <location>
        <begin position="31"/>
        <end position="51"/>
    </location>
</feature>
<keyword evidence="1" id="KW-0472">Membrane</keyword>
<dbReference type="Proteomes" id="UP000245535">
    <property type="component" value="Unassembled WGS sequence"/>
</dbReference>
<sequence length="198" mass="22235">MKKQINIRFLVLLCIILFVGIWRITFNGKDAGILANFTPIGAMALFGGAYFQQQWKAYLFPILTLFVSDVVMMTTYYAEYSNGLLYGGWYWTYGGFFLMVLIGKCIQKVSFKSVIISAIAAALTHWIVVDFGVWLGGGTDVTTGLPYTRDIQGLIKCYTLAIPFMKSMLMGNFIFGAILFGSFELAQRQFPVLKLSRS</sequence>
<feature type="transmembrane region" description="Helical" evidence="1">
    <location>
        <begin position="114"/>
        <end position="135"/>
    </location>
</feature>
<keyword evidence="1" id="KW-0812">Transmembrane</keyword>
<evidence type="ECO:0000313" key="3">
    <source>
        <dbReference type="Proteomes" id="UP000245535"/>
    </source>
</evidence>
<proteinExistence type="predicted"/>
<dbReference type="EMBL" id="QGDO01000002">
    <property type="protein sequence ID" value="PWJ43039.1"/>
    <property type="molecule type" value="Genomic_DNA"/>
</dbReference>
<protein>
    <submittedName>
        <fullName evidence="2">Uncharacterized protein</fullName>
    </submittedName>
</protein>